<gene>
    <name evidence="3" type="ORF">E3N88_15117</name>
</gene>
<feature type="domain" description="ARID" evidence="2">
    <location>
        <begin position="254"/>
        <end position="352"/>
    </location>
</feature>
<evidence type="ECO:0000256" key="1">
    <source>
        <dbReference type="SAM" id="MobiDB-lite"/>
    </source>
</evidence>
<dbReference type="Pfam" id="PF01388">
    <property type="entry name" value="ARID"/>
    <property type="match status" value="1"/>
</dbReference>
<feature type="compositionally biased region" description="Acidic residues" evidence="1">
    <location>
        <begin position="400"/>
        <end position="420"/>
    </location>
</feature>
<sequence length="430" mass="49708">MASEREDQGSVEKNLLFQKNLSIEEARSKDVLDDNANWKKDQEIMGSEIGVEDSGKNPTVVIDQEDQRGLRDDDQEDQMDSDVESLHILVGDLQFGKEPLKSKGVKSRIKNKRQDIERFRNMMRGKKNKTFDQHKCLYCNQPGEFRKICNSRVLNLLCRVPKIREIKGNAKESKKSPVGSLKGTNVDKICDTEIMWKYFEEMDLNDQKIKRMKDYGKGKEPIEEPTTKDVESVEDMVIFLDLLTALNENLLQEESIKIKFNKMVKWFNKYVTKKGDFWVPIMEEGEIDLYHLYMSVQVNGGKDKVTKNEFWPLIATDMEEGQSSTNEAISKECNKRTKREEDGHLPYKKRRVSAIRSWPPGCGPATMKKLYMDMRFLSDLHGLDDLLMIIAALNDEYEIEDDDEGIEYDDGEEEDGDVDTDSEKKVTLAH</sequence>
<evidence type="ECO:0000313" key="3">
    <source>
        <dbReference type="EMBL" id="KAD5507414.1"/>
    </source>
</evidence>
<organism evidence="3 4">
    <name type="scientific">Mikania micrantha</name>
    <name type="common">bitter vine</name>
    <dbReference type="NCBI Taxonomy" id="192012"/>
    <lineage>
        <taxon>Eukaryota</taxon>
        <taxon>Viridiplantae</taxon>
        <taxon>Streptophyta</taxon>
        <taxon>Embryophyta</taxon>
        <taxon>Tracheophyta</taxon>
        <taxon>Spermatophyta</taxon>
        <taxon>Magnoliopsida</taxon>
        <taxon>eudicotyledons</taxon>
        <taxon>Gunneridae</taxon>
        <taxon>Pentapetalae</taxon>
        <taxon>asterids</taxon>
        <taxon>campanulids</taxon>
        <taxon>Asterales</taxon>
        <taxon>Asteraceae</taxon>
        <taxon>Asteroideae</taxon>
        <taxon>Heliantheae alliance</taxon>
        <taxon>Eupatorieae</taxon>
        <taxon>Mikania</taxon>
    </lineage>
</organism>
<comment type="caution">
    <text evidence="3">The sequence shown here is derived from an EMBL/GenBank/DDBJ whole genome shotgun (WGS) entry which is preliminary data.</text>
</comment>
<reference evidence="3 4" key="1">
    <citation type="submission" date="2019-05" db="EMBL/GenBank/DDBJ databases">
        <title>Mikania micrantha, genome provides insights into the molecular mechanism of rapid growth.</title>
        <authorList>
            <person name="Liu B."/>
        </authorList>
    </citation>
    <scope>NUCLEOTIDE SEQUENCE [LARGE SCALE GENOMIC DNA]</scope>
    <source>
        <strain evidence="3">NLD-2019</strain>
        <tissue evidence="3">Leaf</tissue>
    </source>
</reference>
<feature type="region of interest" description="Disordered" evidence="1">
    <location>
        <begin position="400"/>
        <end position="430"/>
    </location>
</feature>
<accession>A0A5N6NVX1</accession>
<evidence type="ECO:0000313" key="4">
    <source>
        <dbReference type="Proteomes" id="UP000326396"/>
    </source>
</evidence>
<feature type="region of interest" description="Disordered" evidence="1">
    <location>
        <begin position="322"/>
        <end position="342"/>
    </location>
</feature>
<name>A0A5N6NVX1_9ASTR</name>
<proteinExistence type="predicted"/>
<dbReference type="InterPro" id="IPR036431">
    <property type="entry name" value="ARID_dom_sf"/>
</dbReference>
<keyword evidence="4" id="KW-1185">Reference proteome</keyword>
<dbReference type="SUPFAM" id="SSF46774">
    <property type="entry name" value="ARID-like"/>
    <property type="match status" value="1"/>
</dbReference>
<dbReference type="Gene3D" id="1.10.150.60">
    <property type="entry name" value="ARID DNA-binding domain"/>
    <property type="match status" value="1"/>
</dbReference>
<dbReference type="EMBL" id="SZYD01000008">
    <property type="protein sequence ID" value="KAD5507414.1"/>
    <property type="molecule type" value="Genomic_DNA"/>
</dbReference>
<feature type="compositionally biased region" description="Basic and acidic residues" evidence="1">
    <location>
        <begin position="421"/>
        <end position="430"/>
    </location>
</feature>
<protein>
    <recommendedName>
        <fullName evidence="2">ARID domain-containing protein</fullName>
    </recommendedName>
</protein>
<feature type="compositionally biased region" description="Basic and acidic residues" evidence="1">
    <location>
        <begin position="329"/>
        <end position="342"/>
    </location>
</feature>
<dbReference type="AlphaFoldDB" id="A0A5N6NVX1"/>
<evidence type="ECO:0000259" key="2">
    <source>
        <dbReference type="PROSITE" id="PS51011"/>
    </source>
</evidence>
<dbReference type="Proteomes" id="UP000326396">
    <property type="component" value="Linkage Group LG16"/>
</dbReference>
<dbReference type="GO" id="GO:0003677">
    <property type="term" value="F:DNA binding"/>
    <property type="evidence" value="ECO:0007669"/>
    <property type="project" value="InterPro"/>
</dbReference>
<dbReference type="OrthoDB" id="533185at2759"/>
<dbReference type="PROSITE" id="PS51011">
    <property type="entry name" value="ARID"/>
    <property type="match status" value="1"/>
</dbReference>
<dbReference type="InterPro" id="IPR001606">
    <property type="entry name" value="ARID_dom"/>
</dbReference>